<dbReference type="AlphaFoldDB" id="A0A9P4PQB7"/>
<dbReference type="InterPro" id="IPR021858">
    <property type="entry name" value="Fun_TF"/>
</dbReference>
<dbReference type="EMBL" id="MU001497">
    <property type="protein sequence ID" value="KAF2447318.1"/>
    <property type="molecule type" value="Genomic_DNA"/>
</dbReference>
<name>A0A9P4PQB7_9PLEO</name>
<dbReference type="PANTHER" id="PTHR37540">
    <property type="entry name" value="TRANSCRIPTION FACTOR (ACR-2), PUTATIVE-RELATED-RELATED"/>
    <property type="match status" value="1"/>
</dbReference>
<reference evidence="2" key="1">
    <citation type="journal article" date="2020" name="Stud. Mycol.">
        <title>101 Dothideomycetes genomes: a test case for predicting lifestyles and emergence of pathogens.</title>
        <authorList>
            <person name="Haridas S."/>
            <person name="Albert R."/>
            <person name="Binder M."/>
            <person name="Bloem J."/>
            <person name="Labutti K."/>
            <person name="Salamov A."/>
            <person name="Andreopoulos B."/>
            <person name="Baker S."/>
            <person name="Barry K."/>
            <person name="Bills G."/>
            <person name="Bluhm B."/>
            <person name="Cannon C."/>
            <person name="Castanera R."/>
            <person name="Culley D."/>
            <person name="Daum C."/>
            <person name="Ezra D."/>
            <person name="Gonzalez J."/>
            <person name="Henrissat B."/>
            <person name="Kuo A."/>
            <person name="Liang C."/>
            <person name="Lipzen A."/>
            <person name="Lutzoni F."/>
            <person name="Magnuson J."/>
            <person name="Mondo S."/>
            <person name="Nolan M."/>
            <person name="Ohm R."/>
            <person name="Pangilinan J."/>
            <person name="Park H.-J."/>
            <person name="Ramirez L."/>
            <person name="Alfaro M."/>
            <person name="Sun H."/>
            <person name="Tritt A."/>
            <person name="Yoshinaga Y."/>
            <person name="Zwiers L.-H."/>
            <person name="Turgeon B."/>
            <person name="Goodwin S."/>
            <person name="Spatafora J."/>
            <person name="Crous P."/>
            <person name="Grigoriev I."/>
        </authorList>
    </citation>
    <scope>NUCLEOTIDE SEQUENCE</scope>
    <source>
        <strain evidence="2">CBS 690.94</strain>
    </source>
</reference>
<evidence type="ECO:0000313" key="2">
    <source>
        <dbReference type="EMBL" id="KAF2447318.1"/>
    </source>
</evidence>
<dbReference type="Pfam" id="PF11951">
    <property type="entry name" value="Fungal_trans_2"/>
    <property type="match status" value="1"/>
</dbReference>
<gene>
    <name evidence="2" type="ORF">P171DRAFT_249741</name>
</gene>
<evidence type="ECO:0000256" key="1">
    <source>
        <dbReference type="SAM" id="MobiDB-lite"/>
    </source>
</evidence>
<feature type="region of interest" description="Disordered" evidence="1">
    <location>
        <begin position="49"/>
        <end position="70"/>
    </location>
</feature>
<evidence type="ECO:0000313" key="3">
    <source>
        <dbReference type="Proteomes" id="UP000799764"/>
    </source>
</evidence>
<organism evidence="2 3">
    <name type="scientific">Karstenula rhodostoma CBS 690.94</name>
    <dbReference type="NCBI Taxonomy" id="1392251"/>
    <lineage>
        <taxon>Eukaryota</taxon>
        <taxon>Fungi</taxon>
        <taxon>Dikarya</taxon>
        <taxon>Ascomycota</taxon>
        <taxon>Pezizomycotina</taxon>
        <taxon>Dothideomycetes</taxon>
        <taxon>Pleosporomycetidae</taxon>
        <taxon>Pleosporales</taxon>
        <taxon>Massarineae</taxon>
        <taxon>Didymosphaeriaceae</taxon>
        <taxon>Karstenula</taxon>
    </lineage>
</organism>
<feature type="compositionally biased region" description="Polar residues" evidence="1">
    <location>
        <begin position="1"/>
        <end position="24"/>
    </location>
</feature>
<dbReference type="OrthoDB" id="4159781at2759"/>
<keyword evidence="3" id="KW-1185">Reference proteome</keyword>
<comment type="caution">
    <text evidence="2">The sequence shown here is derived from an EMBL/GenBank/DDBJ whole genome shotgun (WGS) entry which is preliminary data.</text>
</comment>
<proteinExistence type="predicted"/>
<dbReference type="Proteomes" id="UP000799764">
    <property type="component" value="Unassembled WGS sequence"/>
</dbReference>
<protein>
    <submittedName>
        <fullName evidence="2">Uncharacterized protein</fullName>
    </submittedName>
</protein>
<feature type="region of interest" description="Disordered" evidence="1">
    <location>
        <begin position="1"/>
        <end position="28"/>
    </location>
</feature>
<accession>A0A9P4PQB7</accession>
<dbReference type="PANTHER" id="PTHR37540:SF5">
    <property type="entry name" value="TRANSCRIPTION FACTOR DOMAIN-CONTAINING PROTEIN"/>
    <property type="match status" value="1"/>
</dbReference>
<sequence>MVSQKNTSDQGRWAFVTTSPNTRRPTAAQRTLMRKHIMKDIGYSRRACHFHSSSGSESSSEATPGSTGEASDCLELQVPRTLLSTATALVTVNDDSQFVLHHVFSDALPSYIRVYREKWYPACIQDNAALHQMLACCATHLYRWQPEKHHRLKRVAISEHAQALTIARERLEGVTHSVSEEYLVVILMFACYAHLLNDLKTYNMHMAAIRNIVASRKSDISEEFIRLYQSIDSVGSYAFGITPSSLIPTAMQLPALTHSSLEKPLLILVNSLDLSYRLSMLHAFQSLQDLNNYLALAHMNPGSSLLDEPYKLDLLVEPVSRSFLSLRPPEDMPEKNSALLTYLRAGGLLYLAELRRRSGISPVMTTFQVDKLKQSLEIVAHHLDIDPSIRLWVLTVGALESATLDEQSYFCSQIKQLRADRGIETIAQYQGHLHRVVWFDPLFHKRLSVLFSMT</sequence>
<feature type="compositionally biased region" description="Low complexity" evidence="1">
    <location>
        <begin position="52"/>
        <end position="69"/>
    </location>
</feature>